<dbReference type="SMART" id="SM00271">
    <property type="entry name" value="DnaJ"/>
    <property type="match status" value="1"/>
</dbReference>
<feature type="chain" id="PRO_5028988019" evidence="1">
    <location>
        <begin position="16"/>
        <end position="390"/>
    </location>
</feature>
<evidence type="ECO:0000313" key="3">
    <source>
        <dbReference type="EMBL" id="CAD2214812.1"/>
    </source>
</evidence>
<dbReference type="PRINTS" id="PR00625">
    <property type="entry name" value="JDOMAIN"/>
</dbReference>
<gene>
    <name evidence="3" type="ORF">ADEAN_000226300</name>
</gene>
<evidence type="ECO:0000256" key="1">
    <source>
        <dbReference type="SAM" id="SignalP"/>
    </source>
</evidence>
<dbReference type="SUPFAM" id="SSF48452">
    <property type="entry name" value="TPR-like"/>
    <property type="match status" value="1"/>
</dbReference>
<dbReference type="Gene3D" id="1.10.287.110">
    <property type="entry name" value="DnaJ domain"/>
    <property type="match status" value="1"/>
</dbReference>
<dbReference type="PROSITE" id="PS50076">
    <property type="entry name" value="DNAJ_2"/>
    <property type="match status" value="1"/>
</dbReference>
<accession>A0A7G2C9W9</accession>
<dbReference type="VEuPathDB" id="TriTrypDB:ADEAN_000226300"/>
<sequence>MLVLSLVALGEYAGASTVLGAVLSDSASASSHLSDMKESLPHIEAFRNAVSGEEWEFAAGLLPKVEIFLKHSPLLLLSATVLLETGKAEEARAVLLPYVPSISPPPVLKGETILREEQMLRKNVESHFLLCNVLLAKASLYCGRLYINIAAELIQRCLQTNASFLPAMRVGNYIISLEDYISKYAEAMERKRYNLALDICEDALKLDAQNKKINATFHYERAQAFLHLQKPLSVIEECTQSLLHDPSVAKVYVTRAAALQDVMRFEEADLDRLMAIKLNRSYERVFNHRTGTKHSGTKANEKASKPEKFPWQVTLYDELGVTRDATTEVVKSTYKRLVLKYHPDKLTTEPKEVQKTAEEKFKKLHTRITFSLTNTVVLLTICLSPQECKT</sequence>
<dbReference type="InterPro" id="IPR052758">
    <property type="entry name" value="SRC_co-chaperone"/>
</dbReference>
<dbReference type="PANTHER" id="PTHR44200:SF1">
    <property type="entry name" value="DNAJ HOMOLOG SUBFAMILY C MEMBER 7"/>
    <property type="match status" value="1"/>
</dbReference>
<keyword evidence="4" id="KW-1185">Reference proteome</keyword>
<dbReference type="AlphaFoldDB" id="A0A7G2C9W9"/>
<dbReference type="InterPro" id="IPR001623">
    <property type="entry name" value="DnaJ_domain"/>
</dbReference>
<dbReference type="InterPro" id="IPR011990">
    <property type="entry name" value="TPR-like_helical_dom_sf"/>
</dbReference>
<protein>
    <submittedName>
        <fullName evidence="3">DnaJ domain containing protein, putative</fullName>
    </submittedName>
</protein>
<dbReference type="CDD" id="cd06257">
    <property type="entry name" value="DnaJ"/>
    <property type="match status" value="1"/>
</dbReference>
<keyword evidence="1" id="KW-0732">Signal</keyword>
<name>A0A7G2C9W9_9TRYP</name>
<dbReference type="Pfam" id="PF00226">
    <property type="entry name" value="DnaJ"/>
    <property type="match status" value="1"/>
</dbReference>
<dbReference type="Gene3D" id="1.25.40.10">
    <property type="entry name" value="Tetratricopeptide repeat domain"/>
    <property type="match status" value="1"/>
</dbReference>
<feature type="signal peptide" evidence="1">
    <location>
        <begin position="1"/>
        <end position="15"/>
    </location>
</feature>
<dbReference type="EMBL" id="LR877148">
    <property type="protein sequence ID" value="CAD2214812.1"/>
    <property type="molecule type" value="Genomic_DNA"/>
</dbReference>
<evidence type="ECO:0000259" key="2">
    <source>
        <dbReference type="PROSITE" id="PS50076"/>
    </source>
</evidence>
<dbReference type="Proteomes" id="UP000515908">
    <property type="component" value="Chromosome 04"/>
</dbReference>
<reference evidence="3 4" key="1">
    <citation type="submission" date="2020-08" db="EMBL/GenBank/DDBJ databases">
        <authorList>
            <person name="Newling K."/>
            <person name="Davey J."/>
            <person name="Forrester S."/>
        </authorList>
    </citation>
    <scope>NUCLEOTIDE SEQUENCE [LARGE SCALE GENOMIC DNA]</scope>
    <source>
        <strain evidence="4">Crithidia deanei Carvalho (ATCC PRA-265)</strain>
    </source>
</reference>
<proteinExistence type="predicted"/>
<evidence type="ECO:0000313" key="4">
    <source>
        <dbReference type="Proteomes" id="UP000515908"/>
    </source>
</evidence>
<feature type="domain" description="J" evidence="2">
    <location>
        <begin position="314"/>
        <end position="377"/>
    </location>
</feature>
<dbReference type="PANTHER" id="PTHR44200">
    <property type="entry name" value="DNAJ HOMOLOG SUBFAMILY C MEMBER 7"/>
    <property type="match status" value="1"/>
</dbReference>
<dbReference type="InterPro" id="IPR036869">
    <property type="entry name" value="J_dom_sf"/>
</dbReference>
<dbReference type="OrthoDB" id="10250354at2759"/>
<organism evidence="3 4">
    <name type="scientific">Angomonas deanei</name>
    <dbReference type="NCBI Taxonomy" id="59799"/>
    <lineage>
        <taxon>Eukaryota</taxon>
        <taxon>Discoba</taxon>
        <taxon>Euglenozoa</taxon>
        <taxon>Kinetoplastea</taxon>
        <taxon>Metakinetoplastina</taxon>
        <taxon>Trypanosomatida</taxon>
        <taxon>Trypanosomatidae</taxon>
        <taxon>Strigomonadinae</taxon>
        <taxon>Angomonas</taxon>
    </lineage>
</organism>
<dbReference type="SUPFAM" id="SSF46565">
    <property type="entry name" value="Chaperone J-domain"/>
    <property type="match status" value="1"/>
</dbReference>